<reference evidence="1" key="1">
    <citation type="submission" date="2019-08" db="EMBL/GenBank/DDBJ databases">
        <authorList>
            <person name="Kucharzyk K."/>
            <person name="Murdoch R.W."/>
            <person name="Higgins S."/>
            <person name="Loffler F."/>
        </authorList>
    </citation>
    <scope>NUCLEOTIDE SEQUENCE</scope>
</reference>
<comment type="caution">
    <text evidence="1">The sequence shown here is derived from an EMBL/GenBank/DDBJ whole genome shotgun (WGS) entry which is preliminary data.</text>
</comment>
<accession>A0A644XXH4</accession>
<dbReference type="EMBL" id="VSSQ01003091">
    <property type="protein sequence ID" value="MPM18993.1"/>
    <property type="molecule type" value="Genomic_DNA"/>
</dbReference>
<evidence type="ECO:0000313" key="1">
    <source>
        <dbReference type="EMBL" id="MPM18993.1"/>
    </source>
</evidence>
<gene>
    <name evidence="1" type="ORF">SDC9_65411</name>
</gene>
<proteinExistence type="predicted"/>
<name>A0A644XXH4_9ZZZZ</name>
<protein>
    <submittedName>
        <fullName evidence="1">Uncharacterized protein</fullName>
    </submittedName>
</protein>
<sequence>MIDGTFGFEFPFVHCPAAALRSHPILCRQVFGQQLVDTGDAPVKRQCPLVAKRYGKPGVDETFPEVRIVNHVPDRPLPGDIRHHPVEAEPIARLFPVLGHRFR</sequence>
<dbReference type="AlphaFoldDB" id="A0A644XXH4"/>
<organism evidence="1">
    <name type="scientific">bioreactor metagenome</name>
    <dbReference type="NCBI Taxonomy" id="1076179"/>
    <lineage>
        <taxon>unclassified sequences</taxon>
        <taxon>metagenomes</taxon>
        <taxon>ecological metagenomes</taxon>
    </lineage>
</organism>